<protein>
    <submittedName>
        <fullName evidence="1">Uncharacterized protein</fullName>
    </submittedName>
</protein>
<evidence type="ECO:0000313" key="2">
    <source>
        <dbReference type="Proteomes" id="UP000198393"/>
    </source>
</evidence>
<keyword evidence="2" id="KW-1185">Reference proteome</keyword>
<dbReference type="Proteomes" id="UP000198393">
    <property type="component" value="Unassembled WGS sequence"/>
</dbReference>
<sequence length="231" mass="26905">MGRIKQKSDGKGSLRDIQILINHHPEFLNNELSKQFPKLKEFEWLSPIKEDEFAEYRDENFIQKIGVQPTHPLKEFWPSRGPQWDALGKSGSSPILVEAKANIPEIVSPGTQASDVSFQLIQKSLERVKADLNVKNEYDWTSTFYQYTNRIAHLWYLRTLNNIPAYLINVYFINDETVKGPKTKEEWEGAIALMKSFLGIRRHKLSKYMADIFINLELMKATKVLWDQRCS</sequence>
<evidence type="ECO:0000313" key="1">
    <source>
        <dbReference type="EMBL" id="SNT28699.1"/>
    </source>
</evidence>
<organism evidence="1 2">
    <name type="scientific">Ekhidna lutea</name>
    <dbReference type="NCBI Taxonomy" id="447679"/>
    <lineage>
        <taxon>Bacteria</taxon>
        <taxon>Pseudomonadati</taxon>
        <taxon>Bacteroidota</taxon>
        <taxon>Cytophagia</taxon>
        <taxon>Cytophagales</taxon>
        <taxon>Reichenbachiellaceae</taxon>
        <taxon>Ekhidna</taxon>
    </lineage>
</organism>
<accession>A0A239LGC1</accession>
<proteinExistence type="predicted"/>
<reference evidence="1 2" key="1">
    <citation type="submission" date="2017-06" db="EMBL/GenBank/DDBJ databases">
        <authorList>
            <person name="Kim H.J."/>
            <person name="Triplett B.A."/>
        </authorList>
    </citation>
    <scope>NUCLEOTIDE SEQUENCE [LARGE SCALE GENOMIC DNA]</scope>
    <source>
        <strain evidence="1 2">DSM 19307</strain>
    </source>
</reference>
<name>A0A239LGC1_EKHLU</name>
<dbReference type="EMBL" id="FZPD01000005">
    <property type="protein sequence ID" value="SNT28699.1"/>
    <property type="molecule type" value="Genomic_DNA"/>
</dbReference>
<gene>
    <name evidence="1" type="ORF">SAMN05421640_3196</name>
</gene>
<dbReference type="AlphaFoldDB" id="A0A239LGC1"/>